<dbReference type="AlphaFoldDB" id="G9Y517"/>
<dbReference type="EMBL" id="AGCI01000034">
    <property type="protein sequence ID" value="EHM44032.1"/>
    <property type="molecule type" value="Genomic_DNA"/>
</dbReference>
<evidence type="ECO:0000313" key="1">
    <source>
        <dbReference type="EMBL" id="EHM44032.1"/>
    </source>
</evidence>
<dbReference type="PATRIC" id="fig|1002364.3.peg.1506"/>
<comment type="caution">
    <text evidence="1">The sequence shown here is derived from an EMBL/GenBank/DDBJ whole genome shotgun (WGS) entry which is preliminary data.</text>
</comment>
<dbReference type="HOGENOM" id="CLU_1813078_0_0_6"/>
<name>G9Y517_HAFAL</name>
<organism evidence="1 2">
    <name type="scientific">Hafnia alvei ATCC 51873</name>
    <dbReference type="NCBI Taxonomy" id="1002364"/>
    <lineage>
        <taxon>Bacteria</taxon>
        <taxon>Pseudomonadati</taxon>
        <taxon>Pseudomonadota</taxon>
        <taxon>Gammaproteobacteria</taxon>
        <taxon>Enterobacterales</taxon>
        <taxon>Hafniaceae</taxon>
        <taxon>Hafnia</taxon>
    </lineage>
</organism>
<gene>
    <name evidence="1" type="ORF">HMPREF0454_01655</name>
</gene>
<evidence type="ECO:0000313" key="2">
    <source>
        <dbReference type="Proteomes" id="UP000005959"/>
    </source>
</evidence>
<accession>G9Y517</accession>
<evidence type="ECO:0008006" key="3">
    <source>
        <dbReference type="Google" id="ProtNLM"/>
    </source>
</evidence>
<proteinExistence type="predicted"/>
<reference evidence="1 2" key="1">
    <citation type="submission" date="2011-08" db="EMBL/GenBank/DDBJ databases">
        <authorList>
            <person name="Weinstock G."/>
            <person name="Sodergren E."/>
            <person name="Clifton S."/>
            <person name="Fulton L."/>
            <person name="Fulton B."/>
            <person name="Courtney L."/>
            <person name="Fronick C."/>
            <person name="Harrison M."/>
            <person name="Strong C."/>
            <person name="Farmer C."/>
            <person name="Delahaunty K."/>
            <person name="Markovic C."/>
            <person name="Hall O."/>
            <person name="Minx P."/>
            <person name="Tomlinson C."/>
            <person name="Mitreva M."/>
            <person name="Hou S."/>
            <person name="Chen J."/>
            <person name="Wollam A."/>
            <person name="Pepin K.H."/>
            <person name="Johnson M."/>
            <person name="Bhonagiri V."/>
            <person name="Zhang X."/>
            <person name="Suruliraj S."/>
            <person name="Warren W."/>
            <person name="Chinwalla A."/>
            <person name="Mardis E.R."/>
            <person name="Wilson R.K."/>
        </authorList>
    </citation>
    <scope>NUCLEOTIDE SEQUENCE [LARGE SCALE GENOMIC DNA]</scope>
    <source>
        <strain evidence="1 2">ATCC 51873</strain>
    </source>
</reference>
<dbReference type="SUPFAM" id="SSF48371">
    <property type="entry name" value="ARM repeat"/>
    <property type="match status" value="1"/>
</dbReference>
<protein>
    <recommendedName>
        <fullName evidence="3">HEAT repeat protein</fullName>
    </recommendedName>
</protein>
<dbReference type="Proteomes" id="UP000005959">
    <property type="component" value="Unassembled WGS sequence"/>
</dbReference>
<dbReference type="InterPro" id="IPR016024">
    <property type="entry name" value="ARM-type_fold"/>
</dbReference>
<sequence>MGKLRCEYALSLAFSYVHNDNDYDYIREVCLYVIGWIGDSSCLPLIKDKLTNENNLKIKIAAGSAMRQIFWRSPNCQYEVLCLLKDVYYSENAESIKWRLIELISTISGKNLGMKESKNDPEILIGDIDKAIIKTNKFLATI</sequence>